<evidence type="ECO:0000313" key="3">
    <source>
        <dbReference type="Proteomes" id="UP000589626"/>
    </source>
</evidence>
<dbReference type="Proteomes" id="UP000589626">
    <property type="component" value="Unassembled WGS sequence"/>
</dbReference>
<evidence type="ECO:0000259" key="1">
    <source>
        <dbReference type="Pfam" id="PF12680"/>
    </source>
</evidence>
<gene>
    <name evidence="2" type="ORF">FHU40_001900</name>
</gene>
<comment type="caution">
    <text evidence="2">The sequence shown here is derived from an EMBL/GenBank/DDBJ whole genome shotgun (WGS) entry which is preliminary data.</text>
</comment>
<keyword evidence="3" id="KW-1185">Reference proteome</keyword>
<dbReference type="InterPro" id="IPR037401">
    <property type="entry name" value="SnoaL-like"/>
</dbReference>
<name>A0A7W4VUN1_9ACTN</name>
<accession>A0A7W4VUN1</accession>
<dbReference type="RefSeq" id="WP_183591924.1">
    <property type="nucleotide sequence ID" value="NZ_JACHWR010000001.1"/>
</dbReference>
<dbReference type="SUPFAM" id="SSF54427">
    <property type="entry name" value="NTF2-like"/>
    <property type="match status" value="1"/>
</dbReference>
<dbReference type="InterPro" id="IPR032710">
    <property type="entry name" value="NTF2-like_dom_sf"/>
</dbReference>
<dbReference type="EMBL" id="JACHWR010000001">
    <property type="protein sequence ID" value="MBB3042099.1"/>
    <property type="molecule type" value="Genomic_DNA"/>
</dbReference>
<reference evidence="2 3" key="1">
    <citation type="submission" date="2020-08" db="EMBL/GenBank/DDBJ databases">
        <title>Sequencing the genomes of 1000 actinobacteria strains.</title>
        <authorList>
            <person name="Klenk H.-P."/>
        </authorList>
    </citation>
    <scope>NUCLEOTIDE SEQUENCE [LARGE SCALE GENOMIC DNA]</scope>
    <source>
        <strain evidence="2 3">DSM 105498</strain>
    </source>
</reference>
<sequence length="123" mass="13328">MAASVDRIREVVETYVRLVGSGTSDEIVALYAEDATVEDPVGTDVRSGSAIKEFYSTLDGLEQESRLLALRIAGGEAVFHFEIVTRADGATYTLAPIDVMTFDDEGRITGMRAYWGDADMVIG</sequence>
<organism evidence="2 3">
    <name type="scientific">Nocardioides soli</name>
    <dbReference type="NCBI Taxonomy" id="1036020"/>
    <lineage>
        <taxon>Bacteria</taxon>
        <taxon>Bacillati</taxon>
        <taxon>Actinomycetota</taxon>
        <taxon>Actinomycetes</taxon>
        <taxon>Propionibacteriales</taxon>
        <taxon>Nocardioidaceae</taxon>
        <taxon>Nocardioides</taxon>
    </lineage>
</organism>
<dbReference type="Gene3D" id="3.10.450.50">
    <property type="match status" value="1"/>
</dbReference>
<dbReference type="EC" id="5.3.3.1" evidence="2"/>
<dbReference type="AlphaFoldDB" id="A0A7W4VUN1"/>
<dbReference type="Pfam" id="PF12680">
    <property type="entry name" value="SnoaL_2"/>
    <property type="match status" value="1"/>
</dbReference>
<evidence type="ECO:0000313" key="2">
    <source>
        <dbReference type="EMBL" id="MBB3042099.1"/>
    </source>
</evidence>
<dbReference type="GO" id="GO:0004769">
    <property type="term" value="F:steroid Delta-isomerase activity"/>
    <property type="evidence" value="ECO:0007669"/>
    <property type="project" value="UniProtKB-EC"/>
</dbReference>
<proteinExistence type="predicted"/>
<keyword evidence="2" id="KW-0413">Isomerase</keyword>
<feature type="domain" description="SnoaL-like" evidence="1">
    <location>
        <begin position="12"/>
        <end position="110"/>
    </location>
</feature>
<protein>
    <submittedName>
        <fullName evidence="2">Steroid delta-isomerase</fullName>
        <ecNumber evidence="2">5.3.3.1</ecNumber>
    </submittedName>
</protein>